<keyword evidence="9" id="KW-0540">Nuclease</keyword>
<keyword evidence="10" id="KW-0479">Metal-binding</keyword>
<comment type="cofactor">
    <cofactor evidence="3">
        <name>Mg(2+)</name>
        <dbReference type="ChEBI" id="CHEBI:18420"/>
    </cofactor>
</comment>
<dbReference type="GO" id="GO:0003723">
    <property type="term" value="F:RNA binding"/>
    <property type="evidence" value="ECO:0007669"/>
    <property type="project" value="InterPro"/>
</dbReference>
<gene>
    <name evidence="15" type="ORF">LCGC14_0268610</name>
</gene>
<dbReference type="InterPro" id="IPR036397">
    <property type="entry name" value="RNaseH_sf"/>
</dbReference>
<evidence type="ECO:0000256" key="12">
    <source>
        <dbReference type="ARBA" id="ARBA00022801"/>
    </source>
</evidence>
<dbReference type="PROSITE" id="PS51975">
    <property type="entry name" value="RNASE_H_2"/>
    <property type="match status" value="1"/>
</dbReference>
<evidence type="ECO:0000259" key="14">
    <source>
        <dbReference type="PROSITE" id="PS51975"/>
    </source>
</evidence>
<dbReference type="GO" id="GO:0046872">
    <property type="term" value="F:metal ion binding"/>
    <property type="evidence" value="ECO:0007669"/>
    <property type="project" value="UniProtKB-KW"/>
</dbReference>
<dbReference type="Gene3D" id="3.30.420.10">
    <property type="entry name" value="Ribonuclease H-like superfamily/Ribonuclease H"/>
    <property type="match status" value="1"/>
</dbReference>
<comment type="cofactor">
    <cofactor evidence="2">
        <name>Mn(2+)</name>
        <dbReference type="ChEBI" id="CHEBI:29035"/>
    </cofactor>
</comment>
<proteinExistence type="inferred from homology"/>
<evidence type="ECO:0000256" key="10">
    <source>
        <dbReference type="ARBA" id="ARBA00022723"/>
    </source>
</evidence>
<keyword evidence="13" id="KW-0464">Manganese</keyword>
<dbReference type="CDD" id="cd07182">
    <property type="entry name" value="RNase_HII_bacteria_HII_like"/>
    <property type="match status" value="1"/>
</dbReference>
<dbReference type="GO" id="GO:0043137">
    <property type="term" value="P:DNA replication, removal of RNA primer"/>
    <property type="evidence" value="ECO:0007669"/>
    <property type="project" value="TreeGrafter"/>
</dbReference>
<dbReference type="AlphaFoldDB" id="A0A0F9UGH5"/>
<feature type="domain" description="RNase H type-2" evidence="14">
    <location>
        <begin position="47"/>
        <end position="236"/>
    </location>
</feature>
<evidence type="ECO:0000256" key="3">
    <source>
        <dbReference type="ARBA" id="ARBA00001946"/>
    </source>
</evidence>
<comment type="catalytic activity">
    <reaction evidence="1">
        <text>Endonucleolytic cleavage to 5'-phosphomonoester.</text>
        <dbReference type="EC" id="3.1.26.4"/>
    </reaction>
</comment>
<dbReference type="GO" id="GO:0006298">
    <property type="term" value="P:mismatch repair"/>
    <property type="evidence" value="ECO:0007669"/>
    <property type="project" value="TreeGrafter"/>
</dbReference>
<dbReference type="SUPFAM" id="SSF53098">
    <property type="entry name" value="Ribonuclease H-like"/>
    <property type="match status" value="1"/>
</dbReference>
<dbReference type="InterPro" id="IPR022898">
    <property type="entry name" value="RNase_HII"/>
</dbReference>
<keyword evidence="12" id="KW-0378">Hydrolase</keyword>
<sequence>MRESCRIMACRSSDSPIFSKPAARRKVARRAGPDYVREAGLIERGLRHIAGIDEAGRGPLAGPVVAAAVVLDCDRLPDGLDDSKKLDVASRERLFAEILATAHVGIASASAAEIDRFNIRGATLIAMRRALHALPQTACHVLVDGRDIPPLLRCPGTAVISGDALSLSIAAASIVAKVTRDRIMCRVCRAFDGYGFSRHMGYGTPEHLEALARLGPTPLHRMSFRPLRADLLDAAE</sequence>
<organism evidence="15">
    <name type="scientific">marine sediment metagenome</name>
    <dbReference type="NCBI Taxonomy" id="412755"/>
    <lineage>
        <taxon>unclassified sequences</taxon>
        <taxon>metagenomes</taxon>
        <taxon>ecological metagenomes</taxon>
    </lineage>
</organism>
<comment type="subcellular location">
    <subcellularLocation>
        <location evidence="4">Cytoplasm</location>
    </subcellularLocation>
</comment>
<dbReference type="PANTHER" id="PTHR10954">
    <property type="entry name" value="RIBONUCLEASE H2 SUBUNIT A"/>
    <property type="match status" value="1"/>
</dbReference>
<accession>A0A0F9UGH5</accession>
<dbReference type="NCBIfam" id="NF000595">
    <property type="entry name" value="PRK00015.1-3"/>
    <property type="match status" value="1"/>
</dbReference>
<dbReference type="InterPro" id="IPR012337">
    <property type="entry name" value="RNaseH-like_sf"/>
</dbReference>
<evidence type="ECO:0000256" key="4">
    <source>
        <dbReference type="ARBA" id="ARBA00004496"/>
    </source>
</evidence>
<evidence type="ECO:0000256" key="6">
    <source>
        <dbReference type="ARBA" id="ARBA00012180"/>
    </source>
</evidence>
<evidence type="ECO:0000256" key="9">
    <source>
        <dbReference type="ARBA" id="ARBA00022722"/>
    </source>
</evidence>
<comment type="similarity">
    <text evidence="5">Belongs to the RNase HII family.</text>
</comment>
<dbReference type="InterPro" id="IPR024567">
    <property type="entry name" value="RNase_HII/HIII_dom"/>
</dbReference>
<protein>
    <recommendedName>
        <fullName evidence="7">Ribonuclease HII</fullName>
        <ecNumber evidence="6">3.1.26.4</ecNumber>
    </recommendedName>
</protein>
<name>A0A0F9UGH5_9ZZZZ</name>
<evidence type="ECO:0000256" key="11">
    <source>
        <dbReference type="ARBA" id="ARBA00022759"/>
    </source>
</evidence>
<dbReference type="Pfam" id="PF01351">
    <property type="entry name" value="RNase_HII"/>
    <property type="match status" value="1"/>
</dbReference>
<dbReference type="HAMAP" id="MF_00052_B">
    <property type="entry name" value="RNase_HII_B"/>
    <property type="match status" value="1"/>
</dbReference>
<evidence type="ECO:0000256" key="2">
    <source>
        <dbReference type="ARBA" id="ARBA00001936"/>
    </source>
</evidence>
<dbReference type="GO" id="GO:0004523">
    <property type="term" value="F:RNA-DNA hybrid ribonuclease activity"/>
    <property type="evidence" value="ECO:0007669"/>
    <property type="project" value="UniProtKB-EC"/>
</dbReference>
<evidence type="ECO:0000256" key="13">
    <source>
        <dbReference type="ARBA" id="ARBA00023211"/>
    </source>
</evidence>
<comment type="caution">
    <text evidence="15">The sequence shown here is derived from an EMBL/GenBank/DDBJ whole genome shotgun (WGS) entry which is preliminary data.</text>
</comment>
<dbReference type="EC" id="3.1.26.4" evidence="6"/>
<evidence type="ECO:0000256" key="7">
    <source>
        <dbReference type="ARBA" id="ARBA00019179"/>
    </source>
</evidence>
<evidence type="ECO:0000256" key="1">
    <source>
        <dbReference type="ARBA" id="ARBA00000077"/>
    </source>
</evidence>
<dbReference type="GO" id="GO:0005737">
    <property type="term" value="C:cytoplasm"/>
    <property type="evidence" value="ECO:0007669"/>
    <property type="project" value="UniProtKB-SubCell"/>
</dbReference>
<dbReference type="InterPro" id="IPR001352">
    <property type="entry name" value="RNase_HII/HIII"/>
</dbReference>
<dbReference type="PANTHER" id="PTHR10954:SF18">
    <property type="entry name" value="RIBONUCLEASE HII"/>
    <property type="match status" value="1"/>
</dbReference>
<dbReference type="EMBL" id="LAZR01000147">
    <property type="protein sequence ID" value="KKN86462.1"/>
    <property type="molecule type" value="Genomic_DNA"/>
</dbReference>
<evidence type="ECO:0000256" key="8">
    <source>
        <dbReference type="ARBA" id="ARBA00022490"/>
    </source>
</evidence>
<evidence type="ECO:0000256" key="5">
    <source>
        <dbReference type="ARBA" id="ARBA00007383"/>
    </source>
</evidence>
<reference evidence="15" key="1">
    <citation type="journal article" date="2015" name="Nature">
        <title>Complex archaea that bridge the gap between prokaryotes and eukaryotes.</title>
        <authorList>
            <person name="Spang A."/>
            <person name="Saw J.H."/>
            <person name="Jorgensen S.L."/>
            <person name="Zaremba-Niedzwiedzka K."/>
            <person name="Martijn J."/>
            <person name="Lind A.E."/>
            <person name="van Eijk R."/>
            <person name="Schleper C."/>
            <person name="Guy L."/>
            <person name="Ettema T.J."/>
        </authorList>
    </citation>
    <scope>NUCLEOTIDE SEQUENCE</scope>
</reference>
<evidence type="ECO:0000313" key="15">
    <source>
        <dbReference type="EMBL" id="KKN86462.1"/>
    </source>
</evidence>
<keyword evidence="11" id="KW-0255">Endonuclease</keyword>
<keyword evidence="8" id="KW-0963">Cytoplasm</keyword>
<dbReference type="GO" id="GO:0032299">
    <property type="term" value="C:ribonuclease H2 complex"/>
    <property type="evidence" value="ECO:0007669"/>
    <property type="project" value="TreeGrafter"/>
</dbReference>